<evidence type="ECO:0000256" key="4">
    <source>
        <dbReference type="PIRNR" id="PIRNR003352"/>
    </source>
</evidence>
<dbReference type="PANTHER" id="PTHR23405:SF4">
    <property type="entry name" value="PROTEIN MAK16 HOMOLOG"/>
    <property type="match status" value="1"/>
</dbReference>
<protein>
    <recommendedName>
        <fullName evidence="4">Protein MAK16 homolog</fullName>
    </recommendedName>
</protein>
<name>A0ABM1BHD2_LIMPO</name>
<accession>A0ABM1BHD2</accession>
<feature type="region of interest" description="Disordered" evidence="5">
    <location>
        <begin position="189"/>
        <end position="290"/>
    </location>
</feature>
<evidence type="ECO:0000256" key="1">
    <source>
        <dbReference type="ARBA" id="ARBA00004123"/>
    </source>
</evidence>
<feature type="compositionally biased region" description="Basic and acidic residues" evidence="5">
    <location>
        <begin position="265"/>
        <end position="275"/>
    </location>
</feature>
<dbReference type="Gene3D" id="3.30.390.110">
    <property type="match status" value="1"/>
</dbReference>
<evidence type="ECO:0000256" key="2">
    <source>
        <dbReference type="ARBA" id="ARBA00005514"/>
    </source>
</evidence>
<proteinExistence type="inferred from homology"/>
<keyword evidence="3 4" id="KW-0539">Nucleus</keyword>
<comment type="subcellular location">
    <subcellularLocation>
        <location evidence="1">Nucleus</location>
    </subcellularLocation>
</comment>
<feature type="compositionally biased region" description="Polar residues" evidence="5">
    <location>
        <begin position="238"/>
        <end position="247"/>
    </location>
</feature>
<feature type="compositionally biased region" description="Polar residues" evidence="5">
    <location>
        <begin position="276"/>
        <end position="290"/>
    </location>
</feature>
<dbReference type="Proteomes" id="UP000694941">
    <property type="component" value="Unplaced"/>
</dbReference>
<comment type="similarity">
    <text evidence="2 4">Belongs to the MAK16 family.</text>
</comment>
<feature type="compositionally biased region" description="Basic residues" evidence="5">
    <location>
        <begin position="255"/>
        <end position="264"/>
    </location>
</feature>
<feature type="compositionally biased region" description="Acidic residues" evidence="5">
    <location>
        <begin position="191"/>
        <end position="235"/>
    </location>
</feature>
<sequence length="290" mass="34772">MQQDDVIWSIINNTFCSYKVNTKTQQFCRNEYNLTGLCNRSACPLANSLYATIREENGICYLYMKTIERAAFPAQLWEKVKLSKNYEKAMEQLDEHLIYWPRFIRHKCKQRFTKITQYLIRMRKLRLRRQKKLVPLQRKIERRERRREEKALVAARLESAIEKELLERLKKGTYGDIYNFPQHAFDKALNEEEESEVEREEEKEMEQELEEENEETVEYVAADDIEESEPSDIEDWGQNYQTDTSTSSEDEHPKRPPVIKRKRPHVEIEYEKEMEPSTSKAKTSSFDTYL</sequence>
<feature type="domain" description="Ribosomal eL28/Mak16" evidence="6">
    <location>
        <begin position="6"/>
        <end position="118"/>
    </location>
</feature>
<dbReference type="RefSeq" id="XP_013782027.1">
    <property type="nucleotide sequence ID" value="XM_013926573.2"/>
</dbReference>
<reference evidence="8" key="1">
    <citation type="submission" date="2025-08" db="UniProtKB">
        <authorList>
            <consortium name="RefSeq"/>
        </authorList>
    </citation>
    <scope>IDENTIFICATION</scope>
    <source>
        <tissue evidence="8">Muscle</tissue>
    </source>
</reference>
<evidence type="ECO:0000313" key="8">
    <source>
        <dbReference type="RefSeq" id="XP_013782027.1"/>
    </source>
</evidence>
<evidence type="ECO:0000256" key="3">
    <source>
        <dbReference type="ARBA" id="ARBA00023242"/>
    </source>
</evidence>
<evidence type="ECO:0000256" key="5">
    <source>
        <dbReference type="SAM" id="MobiDB-lite"/>
    </source>
</evidence>
<evidence type="ECO:0000259" key="6">
    <source>
        <dbReference type="Pfam" id="PF01778"/>
    </source>
</evidence>
<dbReference type="PIRSF" id="PIRSF003352">
    <property type="entry name" value="MAK16"/>
    <property type="match status" value="1"/>
</dbReference>
<dbReference type="Pfam" id="PF04874">
    <property type="entry name" value="Mak16"/>
    <property type="match status" value="1"/>
</dbReference>
<dbReference type="InterPro" id="IPR029004">
    <property type="entry name" value="Ribosomal_eL28/Mak16"/>
</dbReference>
<keyword evidence="7" id="KW-1185">Reference proteome</keyword>
<dbReference type="InterPro" id="IPR006958">
    <property type="entry name" value="Mak16"/>
</dbReference>
<evidence type="ECO:0000313" key="7">
    <source>
        <dbReference type="Proteomes" id="UP000694941"/>
    </source>
</evidence>
<dbReference type="GeneID" id="106466302"/>
<gene>
    <name evidence="8" type="primary">LOC106466302</name>
</gene>
<dbReference type="PANTHER" id="PTHR23405">
    <property type="entry name" value="MAINTENANCE OF KILLER 16 MAK16 PROTEIN-RELATED"/>
    <property type="match status" value="1"/>
</dbReference>
<organism evidence="7 8">
    <name type="scientific">Limulus polyphemus</name>
    <name type="common">Atlantic horseshoe crab</name>
    <dbReference type="NCBI Taxonomy" id="6850"/>
    <lineage>
        <taxon>Eukaryota</taxon>
        <taxon>Metazoa</taxon>
        <taxon>Ecdysozoa</taxon>
        <taxon>Arthropoda</taxon>
        <taxon>Chelicerata</taxon>
        <taxon>Merostomata</taxon>
        <taxon>Xiphosura</taxon>
        <taxon>Limulidae</taxon>
        <taxon>Limulus</taxon>
    </lineage>
</organism>
<dbReference type="Pfam" id="PF01778">
    <property type="entry name" value="Ribosomal_L28e"/>
    <property type="match status" value="1"/>
</dbReference>